<proteinExistence type="predicted"/>
<evidence type="ECO:0000313" key="2">
    <source>
        <dbReference type="EMBL" id="KAJ4485210.1"/>
    </source>
</evidence>
<feature type="domain" description="ABM" evidence="1">
    <location>
        <begin position="15"/>
        <end position="66"/>
    </location>
</feature>
<protein>
    <recommendedName>
        <fullName evidence="1">ABM domain-containing protein</fullName>
    </recommendedName>
</protein>
<evidence type="ECO:0000313" key="3">
    <source>
        <dbReference type="Proteomes" id="UP001150266"/>
    </source>
</evidence>
<dbReference type="Pfam" id="PF03992">
    <property type="entry name" value="ABM"/>
    <property type="match status" value="1"/>
</dbReference>
<comment type="caution">
    <text evidence="2">The sequence shown here is derived from an EMBL/GenBank/DDBJ whole genome shotgun (WGS) entry which is preliminary data.</text>
</comment>
<name>A0A9W9AL12_9AGAR</name>
<evidence type="ECO:0000259" key="1">
    <source>
        <dbReference type="Pfam" id="PF03992"/>
    </source>
</evidence>
<dbReference type="EMBL" id="JAOTPV010000003">
    <property type="protein sequence ID" value="KAJ4485210.1"/>
    <property type="molecule type" value="Genomic_DNA"/>
</dbReference>
<organism evidence="2 3">
    <name type="scientific">Lentinula aciculospora</name>
    <dbReference type="NCBI Taxonomy" id="153920"/>
    <lineage>
        <taxon>Eukaryota</taxon>
        <taxon>Fungi</taxon>
        <taxon>Dikarya</taxon>
        <taxon>Basidiomycota</taxon>
        <taxon>Agaricomycotina</taxon>
        <taxon>Agaricomycetes</taxon>
        <taxon>Agaricomycetidae</taxon>
        <taxon>Agaricales</taxon>
        <taxon>Marasmiineae</taxon>
        <taxon>Omphalotaceae</taxon>
        <taxon>Lentinula</taxon>
    </lineage>
</organism>
<dbReference type="SUPFAM" id="SSF54909">
    <property type="entry name" value="Dimeric alpha+beta barrel"/>
    <property type="match status" value="1"/>
</dbReference>
<sequence length="137" mass="15315">MSSSQLPKSTPSGRVMVIATVPVKPEKVQIVQDLLKAAQKRANSDEEPGTLTYRVTRRVNAEGEYLPIFVNIASEEYDSIQGLETHMVGPPLRRLMEAFGDGDVLDGEVDIKFVDGQYPVFQRLLILIYIFVMVTET</sequence>
<gene>
    <name evidence="2" type="ORF">J3R30DRAFT_3696529</name>
</gene>
<reference evidence="2" key="1">
    <citation type="submission" date="2022-08" db="EMBL/GenBank/DDBJ databases">
        <title>A Global Phylogenomic Analysis of the Shiitake Genus Lentinula.</title>
        <authorList>
            <consortium name="DOE Joint Genome Institute"/>
            <person name="Sierra-Patev S."/>
            <person name="Min B."/>
            <person name="Naranjo-Ortiz M."/>
            <person name="Looney B."/>
            <person name="Konkel Z."/>
            <person name="Slot J.C."/>
            <person name="Sakamoto Y."/>
            <person name="Steenwyk J.L."/>
            <person name="Rokas A."/>
            <person name="Carro J."/>
            <person name="Camarero S."/>
            <person name="Ferreira P."/>
            <person name="Molpeceres G."/>
            <person name="Ruiz-Duenas F.J."/>
            <person name="Serrano A."/>
            <person name="Henrissat B."/>
            <person name="Drula E."/>
            <person name="Hughes K.W."/>
            <person name="Mata J.L."/>
            <person name="Ishikawa N.K."/>
            <person name="Vargas-Isla R."/>
            <person name="Ushijima S."/>
            <person name="Smith C.A."/>
            <person name="Ahrendt S."/>
            <person name="Andreopoulos W."/>
            <person name="He G."/>
            <person name="Labutti K."/>
            <person name="Lipzen A."/>
            <person name="Ng V."/>
            <person name="Riley R."/>
            <person name="Sandor L."/>
            <person name="Barry K."/>
            <person name="Martinez A.T."/>
            <person name="Xiao Y."/>
            <person name="Gibbons J.G."/>
            <person name="Terashima K."/>
            <person name="Grigoriev I.V."/>
            <person name="Hibbett D.S."/>
        </authorList>
    </citation>
    <scope>NUCLEOTIDE SEQUENCE</scope>
    <source>
        <strain evidence="2">JLM2183</strain>
    </source>
</reference>
<accession>A0A9W9AL12</accession>
<keyword evidence="3" id="KW-1185">Reference proteome</keyword>
<dbReference type="InterPro" id="IPR007138">
    <property type="entry name" value="ABM_dom"/>
</dbReference>
<dbReference type="InterPro" id="IPR011008">
    <property type="entry name" value="Dimeric_a/b-barrel"/>
</dbReference>
<dbReference type="AlphaFoldDB" id="A0A9W9AL12"/>
<dbReference type="OrthoDB" id="2968776at2759"/>
<dbReference type="Gene3D" id="3.30.70.100">
    <property type="match status" value="1"/>
</dbReference>
<dbReference type="Proteomes" id="UP001150266">
    <property type="component" value="Unassembled WGS sequence"/>
</dbReference>